<protein>
    <submittedName>
        <fullName evidence="2">Uncharacterized protein</fullName>
    </submittedName>
</protein>
<reference evidence="2 3" key="1">
    <citation type="submission" date="2024-01" db="EMBL/GenBank/DDBJ databases">
        <title>A draft genome for the cacao thread blight pathogen Marasmiellus scandens.</title>
        <authorList>
            <person name="Baruah I.K."/>
            <person name="Leung J."/>
            <person name="Bukari Y."/>
            <person name="Amoako-Attah I."/>
            <person name="Meinhardt L.W."/>
            <person name="Bailey B.A."/>
            <person name="Cohen S.P."/>
        </authorList>
    </citation>
    <scope>NUCLEOTIDE SEQUENCE [LARGE SCALE GENOMIC DNA]</scope>
    <source>
        <strain evidence="2 3">GH-19</strain>
    </source>
</reference>
<keyword evidence="3" id="KW-1185">Reference proteome</keyword>
<feature type="compositionally biased region" description="Acidic residues" evidence="1">
    <location>
        <begin position="25"/>
        <end position="39"/>
    </location>
</feature>
<name>A0ABR1J5C2_9AGAR</name>
<dbReference type="Proteomes" id="UP001498398">
    <property type="component" value="Unassembled WGS sequence"/>
</dbReference>
<accession>A0ABR1J5C2</accession>
<proteinExistence type="predicted"/>
<gene>
    <name evidence="2" type="ORF">VKT23_013290</name>
</gene>
<evidence type="ECO:0000256" key="1">
    <source>
        <dbReference type="SAM" id="MobiDB-lite"/>
    </source>
</evidence>
<sequence length="60" mass="6616">MTYGIHWKFVDGSSRENKDQRSELETLEDGDVILDDDNLDSSLADAPPPGPAIIEDNAEL</sequence>
<organism evidence="2 3">
    <name type="scientific">Marasmiellus scandens</name>
    <dbReference type="NCBI Taxonomy" id="2682957"/>
    <lineage>
        <taxon>Eukaryota</taxon>
        <taxon>Fungi</taxon>
        <taxon>Dikarya</taxon>
        <taxon>Basidiomycota</taxon>
        <taxon>Agaricomycotina</taxon>
        <taxon>Agaricomycetes</taxon>
        <taxon>Agaricomycetidae</taxon>
        <taxon>Agaricales</taxon>
        <taxon>Marasmiineae</taxon>
        <taxon>Omphalotaceae</taxon>
        <taxon>Marasmiellus</taxon>
    </lineage>
</organism>
<dbReference type="EMBL" id="JBANRG010000035">
    <property type="protein sequence ID" value="KAK7449814.1"/>
    <property type="molecule type" value="Genomic_DNA"/>
</dbReference>
<evidence type="ECO:0000313" key="2">
    <source>
        <dbReference type="EMBL" id="KAK7449814.1"/>
    </source>
</evidence>
<feature type="compositionally biased region" description="Basic and acidic residues" evidence="1">
    <location>
        <begin position="13"/>
        <end position="24"/>
    </location>
</feature>
<evidence type="ECO:0000313" key="3">
    <source>
        <dbReference type="Proteomes" id="UP001498398"/>
    </source>
</evidence>
<feature type="region of interest" description="Disordered" evidence="1">
    <location>
        <begin position="12"/>
        <end position="60"/>
    </location>
</feature>
<comment type="caution">
    <text evidence="2">The sequence shown here is derived from an EMBL/GenBank/DDBJ whole genome shotgun (WGS) entry which is preliminary data.</text>
</comment>